<dbReference type="InterPro" id="IPR043502">
    <property type="entry name" value="DNA/RNA_pol_sf"/>
</dbReference>
<accession>A0ABQ8TZI2</accession>
<feature type="domain" description="Reverse transcriptase" evidence="1">
    <location>
        <begin position="1"/>
        <end position="183"/>
    </location>
</feature>
<evidence type="ECO:0000313" key="2">
    <source>
        <dbReference type="EMBL" id="KAJ4451248.1"/>
    </source>
</evidence>
<feature type="non-terminal residue" evidence="2">
    <location>
        <position position="1"/>
    </location>
</feature>
<evidence type="ECO:0000259" key="1">
    <source>
        <dbReference type="PROSITE" id="PS50878"/>
    </source>
</evidence>
<proteinExistence type="predicted"/>
<dbReference type="PANTHER" id="PTHR47027:SF29">
    <property type="entry name" value="C2H2-TYPE DOMAIN-CONTAINING PROTEIN"/>
    <property type="match status" value="1"/>
</dbReference>
<dbReference type="PROSITE" id="PS50878">
    <property type="entry name" value="RT_POL"/>
    <property type="match status" value="1"/>
</dbReference>
<dbReference type="EMBL" id="JAJSOF020000001">
    <property type="protein sequence ID" value="KAJ4451248.1"/>
    <property type="molecule type" value="Genomic_DNA"/>
</dbReference>
<dbReference type="Pfam" id="PF00078">
    <property type="entry name" value="RVT_1"/>
    <property type="match status" value="1"/>
</dbReference>
<dbReference type="Gene3D" id="3.30.70.270">
    <property type="match status" value="1"/>
</dbReference>
<dbReference type="InterPro" id="IPR000477">
    <property type="entry name" value="RT_dom"/>
</dbReference>
<dbReference type="Proteomes" id="UP001148838">
    <property type="component" value="Unassembled WGS sequence"/>
</dbReference>
<name>A0ABQ8TZI2_PERAM</name>
<dbReference type="PANTHER" id="PTHR47027">
    <property type="entry name" value="REVERSE TRANSCRIPTASE DOMAIN-CONTAINING PROTEIN"/>
    <property type="match status" value="1"/>
</dbReference>
<protein>
    <recommendedName>
        <fullName evidence="1">Reverse transcriptase domain-containing protein</fullName>
    </recommendedName>
</protein>
<reference evidence="2 3" key="1">
    <citation type="journal article" date="2022" name="Allergy">
        <title>Genome assembly and annotation of Periplaneta americana reveal a comprehensive cockroach allergen profile.</title>
        <authorList>
            <person name="Wang L."/>
            <person name="Xiong Q."/>
            <person name="Saelim N."/>
            <person name="Wang L."/>
            <person name="Nong W."/>
            <person name="Wan A.T."/>
            <person name="Shi M."/>
            <person name="Liu X."/>
            <person name="Cao Q."/>
            <person name="Hui J.H.L."/>
            <person name="Sookrung N."/>
            <person name="Leung T.F."/>
            <person name="Tungtrongchitr A."/>
            <person name="Tsui S.K.W."/>
        </authorList>
    </citation>
    <scope>NUCLEOTIDE SEQUENCE [LARGE SCALE GENOMIC DNA]</scope>
    <source>
        <strain evidence="2">PWHHKU_190912</strain>
    </source>
</reference>
<comment type="caution">
    <text evidence="2">The sequence shown here is derived from an EMBL/GenBank/DDBJ whole genome shotgun (WGS) entry which is preliminary data.</text>
</comment>
<keyword evidence="3" id="KW-1185">Reference proteome</keyword>
<organism evidence="2 3">
    <name type="scientific">Periplaneta americana</name>
    <name type="common">American cockroach</name>
    <name type="synonym">Blatta americana</name>
    <dbReference type="NCBI Taxonomy" id="6978"/>
    <lineage>
        <taxon>Eukaryota</taxon>
        <taxon>Metazoa</taxon>
        <taxon>Ecdysozoa</taxon>
        <taxon>Arthropoda</taxon>
        <taxon>Hexapoda</taxon>
        <taxon>Insecta</taxon>
        <taxon>Pterygota</taxon>
        <taxon>Neoptera</taxon>
        <taxon>Polyneoptera</taxon>
        <taxon>Dictyoptera</taxon>
        <taxon>Blattodea</taxon>
        <taxon>Blattoidea</taxon>
        <taxon>Blattidae</taxon>
        <taxon>Blattinae</taxon>
        <taxon>Periplaneta</taxon>
    </lineage>
</organism>
<evidence type="ECO:0000313" key="3">
    <source>
        <dbReference type="Proteomes" id="UP001148838"/>
    </source>
</evidence>
<dbReference type="SUPFAM" id="SSF56672">
    <property type="entry name" value="DNA/RNA polymerases"/>
    <property type="match status" value="1"/>
</dbReference>
<sequence>NGEKMGIVHQLFIDFKKAYDSVKREVLCDILMEFGIPKTLVRLIKMCHSETYSRVRIGQFLSDAFPIHSKQGDALSPLLFNFALEYAFRKVQDNREGLELNGLHQLLVYADDVNMLGQNTQTIRENMEILLEASKAIGLEVNPEKTNYMIMSCGENIVRNGNIKLGNLSFEELEKFKYLGATVTNINDTREEIKHRINMENACYYLVEKLLSSSLLSKNLKVRIYKTVILPVVLYGCETWTLTLREEHRLKVFENKGKGQLIVDMLNKLGNFSRKRTLFISALTVCTKSLSNSKYFVTVIVSVYGTVFATNESFALVKIQESTTCGVMVSASGRETRCPYRSLLQVPQPSSNTHNAPVGRIVKFWGLPLITAGGMTYDFSKDKSTCDTEFHMVVSVGQISYRVISYFFIRIMRDDRQNYVLVDQIRPTYRLTGLRNYRLDYVLIELLTDRLDYVLID</sequence>
<gene>
    <name evidence="2" type="ORF">ANN_02709</name>
</gene>
<dbReference type="InterPro" id="IPR043128">
    <property type="entry name" value="Rev_trsase/Diguanyl_cyclase"/>
</dbReference>